<dbReference type="EC" id="6.1.1.14" evidence="10"/>
<sequence length="692" mass="77575">MTKTFLFELGLEEMPAHVVTAAEKQFAQKVAAFLDDQKLTHGKIEQFSTPRRLSLLIHDLADKQADQDLEMKGPAQKIAQDAAGNWSKAAQGFARGQGASVESIFFQDFKGTPYAYVKKHIAGQSAASVLPGLTTVISDLTFPTRMKWNKFNFEFIRPLHWIVALLDNQILDFKFLNLQAGNQTRGHRFLGGPITLAQASDYPTALEQEFVIADAHQRKAEIKKQIQQLASQHQWQINLDPDLLEEVTNLVEFPTAFAGQFDPKYLQIPEEVLITSMKDNQRYFYVRDQEGKLAPYFIGVRNGNQNDLNNVIAGNEKVLVARLEDAAFFFAEDQKRSLQDYVSQLENVTFHDKIGSMSAKMARTKVIAQLLAQKLKLDGSTTADVLRAAEIYKFDLVTDMVGEFSELQGVMGEKYALIFGEKPTVAQAIREHYLPTAAEGDLPQSRTGEILSLADKLESLMSFFAVDLLPTGSNDPYGLRRQAYGLIRILQAQNWHLDLQELQTEISAAYQAAQLPGNFDYQKHQAELTTFFQDRVRQFLAPRNINHGVIEAVVANSKVDPVTMLTLAQSIQAAQETAVYKPSMEALTRVLHLTQQNQTADLPQAVDSGLFVDSTETDLYQAVQKLQEQFSQLEAPDRFAALIALQPTITAYFDANMILDSDLKIRANRLKQLQLLAQLINSLGDLNQLVIK</sequence>
<comment type="caution">
    <text evidence="12">The sequence shown here is derived from an EMBL/GenBank/DDBJ whole genome shotgun (WGS) entry which is preliminary data.</text>
</comment>
<dbReference type="EMBL" id="JABZEC010000001">
    <property type="protein sequence ID" value="NVY95837.1"/>
    <property type="molecule type" value="Genomic_DNA"/>
</dbReference>
<dbReference type="GO" id="GO:0004820">
    <property type="term" value="F:glycine-tRNA ligase activity"/>
    <property type="evidence" value="ECO:0007669"/>
    <property type="project" value="UniProtKB-UniRule"/>
</dbReference>
<protein>
    <recommendedName>
        <fullName evidence="10">Glycine--tRNA ligase beta subunit</fullName>
        <ecNumber evidence="10">6.1.1.14</ecNumber>
    </recommendedName>
    <alternativeName>
        <fullName evidence="10">Glycyl-tRNA synthetase beta subunit</fullName>
        <shortName evidence="10">GlyRS</shortName>
    </alternativeName>
</protein>
<evidence type="ECO:0000256" key="3">
    <source>
        <dbReference type="ARBA" id="ARBA00022490"/>
    </source>
</evidence>
<gene>
    <name evidence="10" type="primary">glyS</name>
    <name evidence="12" type="ORF">HU830_01260</name>
</gene>
<dbReference type="SUPFAM" id="SSF109604">
    <property type="entry name" value="HD-domain/PDEase-like"/>
    <property type="match status" value="1"/>
</dbReference>
<dbReference type="PRINTS" id="PR01045">
    <property type="entry name" value="TRNASYNTHGB"/>
</dbReference>
<organism evidence="12 13">
    <name type="scientific">Bombilactobacillus apium</name>
    <dbReference type="NCBI Taxonomy" id="2675299"/>
    <lineage>
        <taxon>Bacteria</taxon>
        <taxon>Bacillati</taxon>
        <taxon>Bacillota</taxon>
        <taxon>Bacilli</taxon>
        <taxon>Lactobacillales</taxon>
        <taxon>Lactobacillaceae</taxon>
        <taxon>Bombilactobacillus</taxon>
    </lineage>
</organism>
<keyword evidence="8 10" id="KW-0030">Aminoacyl-tRNA synthetase</keyword>
<evidence type="ECO:0000256" key="6">
    <source>
        <dbReference type="ARBA" id="ARBA00022840"/>
    </source>
</evidence>
<dbReference type="NCBIfam" id="TIGR00211">
    <property type="entry name" value="glyS"/>
    <property type="match status" value="1"/>
</dbReference>
<keyword evidence="3 10" id="KW-0963">Cytoplasm</keyword>
<dbReference type="Pfam" id="PF02092">
    <property type="entry name" value="tRNA_synt_2f"/>
    <property type="match status" value="1"/>
</dbReference>
<keyword evidence="13" id="KW-1185">Reference proteome</keyword>
<keyword evidence="7 10" id="KW-0648">Protein biosynthesis</keyword>
<evidence type="ECO:0000256" key="1">
    <source>
        <dbReference type="ARBA" id="ARBA00004496"/>
    </source>
</evidence>
<reference evidence="12 13" key="1">
    <citation type="submission" date="2020-06" db="EMBL/GenBank/DDBJ databases">
        <authorList>
            <person name="Kang J."/>
        </authorList>
    </citation>
    <scope>NUCLEOTIDE SEQUENCE [LARGE SCALE GENOMIC DNA]</scope>
    <source>
        <strain evidence="12 13">DCY120</strain>
    </source>
</reference>
<dbReference type="Proteomes" id="UP000563523">
    <property type="component" value="Unassembled WGS sequence"/>
</dbReference>
<evidence type="ECO:0000256" key="7">
    <source>
        <dbReference type="ARBA" id="ARBA00022917"/>
    </source>
</evidence>
<evidence type="ECO:0000256" key="9">
    <source>
        <dbReference type="ARBA" id="ARBA00047937"/>
    </source>
</evidence>
<name>A0A850R4R5_9LACO</name>
<dbReference type="GO" id="GO:0006426">
    <property type="term" value="P:glycyl-tRNA aminoacylation"/>
    <property type="evidence" value="ECO:0007669"/>
    <property type="project" value="UniProtKB-UniRule"/>
</dbReference>
<dbReference type="GO" id="GO:0006420">
    <property type="term" value="P:arginyl-tRNA aminoacylation"/>
    <property type="evidence" value="ECO:0007669"/>
    <property type="project" value="InterPro"/>
</dbReference>
<dbReference type="GO" id="GO:0005524">
    <property type="term" value="F:ATP binding"/>
    <property type="evidence" value="ECO:0007669"/>
    <property type="project" value="UniProtKB-UniRule"/>
</dbReference>
<feature type="domain" description="DALR anticodon binding" evidence="11">
    <location>
        <begin position="585"/>
        <end position="682"/>
    </location>
</feature>
<dbReference type="GO" id="GO:0004814">
    <property type="term" value="F:arginine-tRNA ligase activity"/>
    <property type="evidence" value="ECO:0007669"/>
    <property type="project" value="InterPro"/>
</dbReference>
<dbReference type="HAMAP" id="MF_00255">
    <property type="entry name" value="Gly_tRNA_synth_beta"/>
    <property type="match status" value="1"/>
</dbReference>
<comment type="similarity">
    <text evidence="2 10">Belongs to the class-II aminoacyl-tRNA synthetase family.</text>
</comment>
<evidence type="ECO:0000256" key="10">
    <source>
        <dbReference type="HAMAP-Rule" id="MF_00255"/>
    </source>
</evidence>
<comment type="subunit">
    <text evidence="10">Tetramer of two alpha and two beta subunits.</text>
</comment>
<evidence type="ECO:0000256" key="2">
    <source>
        <dbReference type="ARBA" id="ARBA00008226"/>
    </source>
</evidence>
<proteinExistence type="inferred from homology"/>
<dbReference type="InterPro" id="IPR015944">
    <property type="entry name" value="Gly-tRNA-synth_bsu"/>
</dbReference>
<evidence type="ECO:0000313" key="13">
    <source>
        <dbReference type="Proteomes" id="UP000563523"/>
    </source>
</evidence>
<keyword evidence="5 10" id="KW-0547">Nucleotide-binding</keyword>
<dbReference type="InterPro" id="IPR008909">
    <property type="entry name" value="DALR_anticod-bd"/>
</dbReference>
<keyword evidence="4 10" id="KW-0436">Ligase</keyword>
<dbReference type="InterPro" id="IPR006194">
    <property type="entry name" value="Gly-tRNA-synth_heterodimer"/>
</dbReference>
<dbReference type="PROSITE" id="PS50861">
    <property type="entry name" value="AA_TRNA_LIGASE_II_GLYAB"/>
    <property type="match status" value="1"/>
</dbReference>
<evidence type="ECO:0000256" key="4">
    <source>
        <dbReference type="ARBA" id="ARBA00022598"/>
    </source>
</evidence>
<accession>A0A850R4R5</accession>
<dbReference type="AlphaFoldDB" id="A0A850R4R5"/>
<dbReference type="RefSeq" id="WP_176942002.1">
    <property type="nucleotide sequence ID" value="NZ_JABZEC010000001.1"/>
</dbReference>
<dbReference type="Pfam" id="PF05746">
    <property type="entry name" value="DALR_1"/>
    <property type="match status" value="1"/>
</dbReference>
<evidence type="ECO:0000256" key="8">
    <source>
        <dbReference type="ARBA" id="ARBA00023146"/>
    </source>
</evidence>
<dbReference type="PANTHER" id="PTHR30075">
    <property type="entry name" value="GLYCYL-TRNA SYNTHETASE"/>
    <property type="match status" value="1"/>
</dbReference>
<comment type="subcellular location">
    <subcellularLocation>
        <location evidence="1 10">Cytoplasm</location>
    </subcellularLocation>
</comment>
<evidence type="ECO:0000313" key="12">
    <source>
        <dbReference type="EMBL" id="NVY95837.1"/>
    </source>
</evidence>
<dbReference type="PANTHER" id="PTHR30075:SF2">
    <property type="entry name" value="GLYCINE--TRNA LIGASE, CHLOROPLASTIC_MITOCHONDRIAL 2"/>
    <property type="match status" value="1"/>
</dbReference>
<evidence type="ECO:0000259" key="11">
    <source>
        <dbReference type="Pfam" id="PF05746"/>
    </source>
</evidence>
<keyword evidence="6 10" id="KW-0067">ATP-binding</keyword>
<comment type="catalytic activity">
    <reaction evidence="9 10">
        <text>tRNA(Gly) + glycine + ATP = glycyl-tRNA(Gly) + AMP + diphosphate</text>
        <dbReference type="Rhea" id="RHEA:16013"/>
        <dbReference type="Rhea" id="RHEA-COMP:9664"/>
        <dbReference type="Rhea" id="RHEA-COMP:9683"/>
        <dbReference type="ChEBI" id="CHEBI:30616"/>
        <dbReference type="ChEBI" id="CHEBI:33019"/>
        <dbReference type="ChEBI" id="CHEBI:57305"/>
        <dbReference type="ChEBI" id="CHEBI:78442"/>
        <dbReference type="ChEBI" id="CHEBI:78522"/>
        <dbReference type="ChEBI" id="CHEBI:456215"/>
        <dbReference type="EC" id="6.1.1.14"/>
    </reaction>
</comment>
<evidence type="ECO:0000256" key="5">
    <source>
        <dbReference type="ARBA" id="ARBA00022741"/>
    </source>
</evidence>
<dbReference type="GO" id="GO:0005829">
    <property type="term" value="C:cytosol"/>
    <property type="evidence" value="ECO:0007669"/>
    <property type="project" value="TreeGrafter"/>
</dbReference>